<evidence type="ECO:0000256" key="1">
    <source>
        <dbReference type="ARBA" id="ARBA00010790"/>
    </source>
</evidence>
<evidence type="ECO:0000256" key="2">
    <source>
        <dbReference type="PIRSR" id="PIRSR000137-2"/>
    </source>
</evidence>
<dbReference type="InterPro" id="IPR012132">
    <property type="entry name" value="GMC_OxRdtase"/>
</dbReference>
<feature type="binding site" evidence="2">
    <location>
        <position position="225"/>
    </location>
    <ligand>
        <name>FAD</name>
        <dbReference type="ChEBI" id="CHEBI:57692"/>
    </ligand>
</feature>
<dbReference type="PANTHER" id="PTHR11552">
    <property type="entry name" value="GLUCOSE-METHANOL-CHOLINE GMC OXIDOREDUCTASE"/>
    <property type="match status" value="1"/>
</dbReference>
<dbReference type="PROSITE" id="PS00624">
    <property type="entry name" value="GMC_OXRED_2"/>
    <property type="match status" value="1"/>
</dbReference>
<protein>
    <submittedName>
        <fullName evidence="4">GMC oxidoreductase</fullName>
    </submittedName>
</protein>
<comment type="caution">
    <text evidence="4">The sequence shown here is derived from an EMBL/GenBank/DDBJ whole genome shotgun (WGS) entry which is preliminary data.</text>
</comment>
<keyword evidence="5" id="KW-1185">Reference proteome</keyword>
<dbReference type="PANTHER" id="PTHR11552:SF210">
    <property type="entry name" value="GLUCOSE-METHANOL-CHOLINE OXIDOREDUCTASE N-TERMINAL DOMAIN-CONTAINING PROTEIN-RELATED"/>
    <property type="match status" value="1"/>
</dbReference>
<dbReference type="InterPro" id="IPR007867">
    <property type="entry name" value="GMC_OxRtase_C"/>
</dbReference>
<dbReference type="SUPFAM" id="SSF51905">
    <property type="entry name" value="FAD/NAD(P)-binding domain"/>
    <property type="match status" value="1"/>
</dbReference>
<comment type="cofactor">
    <cofactor evidence="2">
        <name>FAD</name>
        <dbReference type="ChEBI" id="CHEBI:57692"/>
    </cofactor>
</comment>
<gene>
    <name evidence="4" type="ORF">B0T17DRAFT_489967</name>
</gene>
<dbReference type="Pfam" id="PF05199">
    <property type="entry name" value="GMC_oxred_C"/>
    <property type="match status" value="1"/>
</dbReference>
<dbReference type="SUPFAM" id="SSF54373">
    <property type="entry name" value="FAD-linked reductases, C-terminal domain"/>
    <property type="match status" value="1"/>
</dbReference>
<evidence type="ECO:0000259" key="3">
    <source>
        <dbReference type="PROSITE" id="PS00624"/>
    </source>
</evidence>
<dbReference type="InterPro" id="IPR036188">
    <property type="entry name" value="FAD/NAD-bd_sf"/>
</dbReference>
<dbReference type="InterPro" id="IPR000172">
    <property type="entry name" value="GMC_OxRdtase_N"/>
</dbReference>
<dbReference type="EMBL" id="JAULSR010000002">
    <property type="protein sequence ID" value="KAK0629343.1"/>
    <property type="molecule type" value="Genomic_DNA"/>
</dbReference>
<reference evidence="4" key="1">
    <citation type="submission" date="2023-06" db="EMBL/GenBank/DDBJ databases">
        <title>Genome-scale phylogeny and comparative genomics of the fungal order Sordariales.</title>
        <authorList>
            <consortium name="Lawrence Berkeley National Laboratory"/>
            <person name="Hensen N."/>
            <person name="Bonometti L."/>
            <person name="Westerberg I."/>
            <person name="Brannstrom I.O."/>
            <person name="Guillou S."/>
            <person name="Cros-Aarteil S."/>
            <person name="Calhoun S."/>
            <person name="Haridas S."/>
            <person name="Kuo A."/>
            <person name="Mondo S."/>
            <person name="Pangilinan J."/>
            <person name="Riley R."/>
            <person name="LaButti K."/>
            <person name="Andreopoulos B."/>
            <person name="Lipzen A."/>
            <person name="Chen C."/>
            <person name="Yanf M."/>
            <person name="Daum C."/>
            <person name="Ng V."/>
            <person name="Clum A."/>
            <person name="Steindorff A."/>
            <person name="Ohm R."/>
            <person name="Martin F."/>
            <person name="Silar P."/>
            <person name="Natvig D."/>
            <person name="Lalanne C."/>
            <person name="Gautier V."/>
            <person name="Ament-velasquez S.L."/>
            <person name="Kruys A."/>
            <person name="Hutchinson M.I."/>
            <person name="Powell A.J."/>
            <person name="Barry K."/>
            <person name="Miller A.N."/>
            <person name="Grigoriev I.V."/>
            <person name="Debuchy R."/>
            <person name="Gladieux P."/>
            <person name="Thoren M.H."/>
            <person name="Johannesson H."/>
        </authorList>
    </citation>
    <scope>NUCLEOTIDE SEQUENCE</scope>
    <source>
        <strain evidence="4">SMH3391-2</strain>
    </source>
</reference>
<dbReference type="Gene3D" id="3.50.50.60">
    <property type="entry name" value="FAD/NAD(P)-binding domain"/>
    <property type="match status" value="1"/>
</dbReference>
<dbReference type="Gene3D" id="3.30.560.10">
    <property type="entry name" value="Glucose Oxidase, domain 3"/>
    <property type="match status" value="1"/>
</dbReference>
<proteinExistence type="inferred from homology"/>
<evidence type="ECO:0000313" key="5">
    <source>
        <dbReference type="Proteomes" id="UP001174934"/>
    </source>
</evidence>
<dbReference type="GO" id="GO:0050660">
    <property type="term" value="F:flavin adenine dinucleotide binding"/>
    <property type="evidence" value="ECO:0007669"/>
    <property type="project" value="InterPro"/>
</dbReference>
<dbReference type="AlphaFoldDB" id="A0AA39X8P9"/>
<sequence length="610" mass="65063">MSYSESYDVVIVGGGTAGLVLAARLSEDPSVQVLVVESGQDQLANPQVLTPAMWPMLSLPGSPLDWAFQTVPQEGLGNTVLTFPQGRLLGGSSGINSFLFTPTSQTNVDAWAHLGNKGWDFDTFSAAVKKSYTFHPPSGPTQGDGPLQLAAHVSEPEGMWTTAWIDALDTLGFPLNDPFSGRVCGPFPHPESVYPATKQRCFSANAYLGPARDRANLTVLTETNVTKILFSKGGSDASSGDKIAEGIQVTTKDGETRLFGARREVILAAGTINSPRLLELSGVGDAALLESLGIETVVNNPHVGENLQNHVYTGVVFSVPDDVPTLDPFFRQEPQAMKAAMEAYAKFTGPLGSSSIIASAQLPFPGIQTDEGKQDLDQLVGKHLATSAAVPPQAPTTPAFAASHESYVRSVLSSPTDASANYIIGPAFTAFEDPNPFYRAPGNHITVAVMLAHPLSRGSVHITSASPNNAGNNTGLAVNPRYLSHPLDLEVLARHVRFAEQAIGRAEPLARHFKPGQAERERFGDLEKAKEYVQKTAKGSHHYTGTCSMMPREMGGVVDEELKVYGVANLRVCDASIVPIEPRVNTQAVVYGVAEMGARLIKESLWPGQA</sequence>
<dbReference type="GO" id="GO:0016614">
    <property type="term" value="F:oxidoreductase activity, acting on CH-OH group of donors"/>
    <property type="evidence" value="ECO:0007669"/>
    <property type="project" value="InterPro"/>
</dbReference>
<dbReference type="Proteomes" id="UP001174934">
    <property type="component" value="Unassembled WGS sequence"/>
</dbReference>
<keyword evidence="2" id="KW-0274">FAD</keyword>
<keyword evidence="2" id="KW-0285">Flavoprotein</keyword>
<organism evidence="4 5">
    <name type="scientific">Bombardia bombarda</name>
    <dbReference type="NCBI Taxonomy" id="252184"/>
    <lineage>
        <taxon>Eukaryota</taxon>
        <taxon>Fungi</taxon>
        <taxon>Dikarya</taxon>
        <taxon>Ascomycota</taxon>
        <taxon>Pezizomycotina</taxon>
        <taxon>Sordariomycetes</taxon>
        <taxon>Sordariomycetidae</taxon>
        <taxon>Sordariales</taxon>
        <taxon>Lasiosphaeriaceae</taxon>
        <taxon>Bombardia</taxon>
    </lineage>
</organism>
<dbReference type="PIRSF" id="PIRSF000137">
    <property type="entry name" value="Alcohol_oxidase"/>
    <property type="match status" value="1"/>
</dbReference>
<comment type="similarity">
    <text evidence="1">Belongs to the GMC oxidoreductase family.</text>
</comment>
<accession>A0AA39X8P9</accession>
<name>A0AA39X8P9_9PEZI</name>
<evidence type="ECO:0000313" key="4">
    <source>
        <dbReference type="EMBL" id="KAK0629343.1"/>
    </source>
</evidence>
<feature type="domain" description="Glucose-methanol-choline oxidoreductase N-terminal" evidence="3">
    <location>
        <begin position="270"/>
        <end position="284"/>
    </location>
</feature>
<dbReference type="Pfam" id="PF00732">
    <property type="entry name" value="GMC_oxred_N"/>
    <property type="match status" value="1"/>
</dbReference>